<dbReference type="Gene3D" id="3.30.200.20">
    <property type="entry name" value="Phosphorylase Kinase, domain 1"/>
    <property type="match status" value="1"/>
</dbReference>
<dbReference type="Pfam" id="PF00069">
    <property type="entry name" value="Pkinase"/>
    <property type="match status" value="1"/>
</dbReference>
<feature type="chain" id="PRO_5003096021" evidence="2">
    <location>
        <begin position="33"/>
        <end position="401"/>
    </location>
</feature>
<feature type="region of interest" description="Disordered" evidence="1">
    <location>
        <begin position="37"/>
        <end position="73"/>
    </location>
</feature>
<accession>D7G3F3</accession>
<keyword evidence="4" id="KW-0418">Kinase</keyword>
<dbReference type="EMBL" id="FN648719">
    <property type="protein sequence ID" value="CBJ26951.1"/>
    <property type="molecule type" value="Genomic_DNA"/>
</dbReference>
<evidence type="ECO:0000313" key="4">
    <source>
        <dbReference type="EMBL" id="CBJ26951.1"/>
    </source>
</evidence>
<dbReference type="OrthoDB" id="4062651at2759"/>
<dbReference type="SUPFAM" id="SSF56112">
    <property type="entry name" value="Protein kinase-like (PK-like)"/>
    <property type="match status" value="1"/>
</dbReference>
<dbReference type="InterPro" id="IPR051681">
    <property type="entry name" value="Ser/Thr_Kinases-Pseudokinases"/>
</dbReference>
<evidence type="ECO:0000256" key="1">
    <source>
        <dbReference type="SAM" id="MobiDB-lite"/>
    </source>
</evidence>
<dbReference type="GO" id="GO:0005524">
    <property type="term" value="F:ATP binding"/>
    <property type="evidence" value="ECO:0007669"/>
    <property type="project" value="InterPro"/>
</dbReference>
<dbReference type="EMBL" id="FN649749">
    <property type="protein sequence ID" value="CBJ26951.1"/>
    <property type="molecule type" value="Genomic_DNA"/>
</dbReference>
<feature type="domain" description="Protein kinase" evidence="3">
    <location>
        <begin position="115"/>
        <end position="394"/>
    </location>
</feature>
<sequence length="401" mass="44549">MGRSHSFRYRRRRSRLRTAAAAAALAASLVAGQEAVVDPSEHTGNRGQTQDQGRVDSVPRQGPGKGPEGDTLYKGFSAYGMRDVGEECTPSPLWVKDVDASSYELGCEDIEDMLANNTRLVGEGRVRKVYLAEYGEQTVAVKVLQHQSDTRLQQIEVATMDAVRGNPHIVQTLGICNTTVVTEAYMLDIQSAVRKRMTALPIGEAVTMSLDAVRGLQALHEAVGGPIVHFDIKPAQLLVTGNGRVKLNDFNVAWFMSRRPDGKPCPFNMLAQIRNSGPWRAPEYLTRKDRMAADSLRRWRSLMEYAGDNQEDAEDNQEPMTEKIDIYRMGLVLRKFVAGEGMRIPGAREAKGAIPVFRTTWHRSYSEIVQDMIAVEATQRPSAREVSKRLEVILQGLPQVP</sequence>
<dbReference type="Proteomes" id="UP000002630">
    <property type="component" value="Linkage Group LG24"/>
</dbReference>
<feature type="signal peptide" evidence="2">
    <location>
        <begin position="1"/>
        <end position="32"/>
    </location>
</feature>
<reference evidence="4 5" key="1">
    <citation type="journal article" date="2010" name="Nature">
        <title>The Ectocarpus genome and the independent evolution of multicellularity in brown algae.</title>
        <authorList>
            <person name="Cock J.M."/>
            <person name="Sterck L."/>
            <person name="Rouze P."/>
            <person name="Scornet D."/>
            <person name="Allen A.E."/>
            <person name="Amoutzias G."/>
            <person name="Anthouard V."/>
            <person name="Artiguenave F."/>
            <person name="Aury J.M."/>
            <person name="Badger J.H."/>
            <person name="Beszteri B."/>
            <person name="Billiau K."/>
            <person name="Bonnet E."/>
            <person name="Bothwell J.H."/>
            <person name="Bowler C."/>
            <person name="Boyen C."/>
            <person name="Brownlee C."/>
            <person name="Carrano C.J."/>
            <person name="Charrier B."/>
            <person name="Cho G.Y."/>
            <person name="Coelho S.M."/>
            <person name="Collen J."/>
            <person name="Corre E."/>
            <person name="Da Silva C."/>
            <person name="Delage L."/>
            <person name="Delaroque N."/>
            <person name="Dittami S.M."/>
            <person name="Doulbeau S."/>
            <person name="Elias M."/>
            <person name="Farnham G."/>
            <person name="Gachon C.M."/>
            <person name="Gschloessl B."/>
            <person name="Heesch S."/>
            <person name="Jabbari K."/>
            <person name="Jubin C."/>
            <person name="Kawai H."/>
            <person name="Kimura K."/>
            <person name="Kloareg B."/>
            <person name="Kupper F.C."/>
            <person name="Lang D."/>
            <person name="Le Bail A."/>
            <person name="Leblanc C."/>
            <person name="Lerouge P."/>
            <person name="Lohr M."/>
            <person name="Lopez P.J."/>
            <person name="Martens C."/>
            <person name="Maumus F."/>
            <person name="Michel G."/>
            <person name="Miranda-Saavedra D."/>
            <person name="Morales J."/>
            <person name="Moreau H."/>
            <person name="Motomura T."/>
            <person name="Nagasato C."/>
            <person name="Napoli C.A."/>
            <person name="Nelson D.R."/>
            <person name="Nyvall-Collen P."/>
            <person name="Peters A.F."/>
            <person name="Pommier C."/>
            <person name="Potin P."/>
            <person name="Poulain J."/>
            <person name="Quesneville H."/>
            <person name="Read B."/>
            <person name="Rensing S.A."/>
            <person name="Ritter A."/>
            <person name="Rousvoal S."/>
            <person name="Samanta M."/>
            <person name="Samson G."/>
            <person name="Schroeder D.C."/>
            <person name="Segurens B."/>
            <person name="Strittmatter M."/>
            <person name="Tonon T."/>
            <person name="Tregear J.W."/>
            <person name="Valentin K."/>
            <person name="von Dassow P."/>
            <person name="Yamagishi T."/>
            <person name="Van de Peer Y."/>
            <person name="Wincker P."/>
        </authorList>
    </citation>
    <scope>NUCLEOTIDE SEQUENCE [LARGE SCALE GENOMIC DNA]</scope>
    <source>
        <strain evidence="5">Ec32 / CCAP1310/4</strain>
    </source>
</reference>
<dbReference type="InterPro" id="IPR011009">
    <property type="entry name" value="Kinase-like_dom_sf"/>
</dbReference>
<dbReference type="Gene3D" id="1.10.510.10">
    <property type="entry name" value="Transferase(Phosphotransferase) domain 1"/>
    <property type="match status" value="1"/>
</dbReference>
<evidence type="ECO:0000256" key="2">
    <source>
        <dbReference type="SAM" id="SignalP"/>
    </source>
</evidence>
<protein>
    <submittedName>
        <fullName evidence="4">Similar to TAK1 (TGF-beta-activated kinase)</fullName>
    </submittedName>
</protein>
<dbReference type="AlphaFoldDB" id="D7G3F3"/>
<dbReference type="PANTHER" id="PTHR44329">
    <property type="entry name" value="SERINE/THREONINE-PROTEIN KINASE TNNI3K-RELATED"/>
    <property type="match status" value="1"/>
</dbReference>
<dbReference type="STRING" id="2880.D7G3F3"/>
<dbReference type="InterPro" id="IPR000719">
    <property type="entry name" value="Prot_kinase_dom"/>
</dbReference>
<dbReference type="GO" id="GO:0004674">
    <property type="term" value="F:protein serine/threonine kinase activity"/>
    <property type="evidence" value="ECO:0007669"/>
    <property type="project" value="TreeGrafter"/>
</dbReference>
<keyword evidence="4" id="KW-0808">Transferase</keyword>
<keyword evidence="2" id="KW-0732">Signal</keyword>
<organism evidence="4 5">
    <name type="scientific">Ectocarpus siliculosus</name>
    <name type="common">Brown alga</name>
    <name type="synonym">Conferva siliculosa</name>
    <dbReference type="NCBI Taxonomy" id="2880"/>
    <lineage>
        <taxon>Eukaryota</taxon>
        <taxon>Sar</taxon>
        <taxon>Stramenopiles</taxon>
        <taxon>Ochrophyta</taxon>
        <taxon>PX clade</taxon>
        <taxon>Phaeophyceae</taxon>
        <taxon>Ectocarpales</taxon>
        <taxon>Ectocarpaceae</taxon>
        <taxon>Ectocarpus</taxon>
    </lineage>
</organism>
<keyword evidence="5" id="KW-1185">Reference proteome</keyword>
<evidence type="ECO:0000313" key="5">
    <source>
        <dbReference type="Proteomes" id="UP000002630"/>
    </source>
</evidence>
<dbReference type="PANTHER" id="PTHR44329:SF261">
    <property type="entry name" value="ZINC FINGER CONTAINING PROTEIN KINASE-RELATED"/>
    <property type="match status" value="1"/>
</dbReference>
<proteinExistence type="predicted"/>
<dbReference type="InParanoid" id="D7G3F3"/>
<name>D7G3F3_ECTSI</name>
<dbReference type="PROSITE" id="PS50011">
    <property type="entry name" value="PROTEIN_KINASE_DOM"/>
    <property type="match status" value="1"/>
</dbReference>
<evidence type="ECO:0000259" key="3">
    <source>
        <dbReference type="PROSITE" id="PS50011"/>
    </source>
</evidence>
<gene>
    <name evidence="4" type="primary">PK</name>
    <name evidence="4" type="ORF">Esi_0051_0011</name>
</gene>